<dbReference type="STRING" id="29760.D7TL23"/>
<accession>D7TL23</accession>
<dbReference type="OrthoDB" id="1938219at2759"/>
<dbReference type="AlphaFoldDB" id="D7TL23"/>
<evidence type="ECO:0008006" key="3">
    <source>
        <dbReference type="Google" id="ProtNLM"/>
    </source>
</evidence>
<dbReference type="EMBL" id="FN595995">
    <property type="protein sequence ID" value="CBI31195.3"/>
    <property type="molecule type" value="Genomic_DNA"/>
</dbReference>
<keyword evidence="2" id="KW-1185">Reference proteome</keyword>
<name>D7TL23_VITVI</name>
<gene>
    <name evidence="1" type="ordered locus">VIT_08s0056g01030</name>
</gene>
<protein>
    <recommendedName>
        <fullName evidence="3">Translocon at the inner envelope membrane of chloroplasts 214</fullName>
    </recommendedName>
</protein>
<dbReference type="Proteomes" id="UP000009183">
    <property type="component" value="Chromosome 8"/>
</dbReference>
<dbReference type="InParanoid" id="D7TL23"/>
<dbReference type="PaxDb" id="29760-VIT_08s0056g01030.t01"/>
<evidence type="ECO:0000313" key="1">
    <source>
        <dbReference type="EMBL" id="CBI31195.3"/>
    </source>
</evidence>
<evidence type="ECO:0000313" key="2">
    <source>
        <dbReference type="Proteomes" id="UP000009183"/>
    </source>
</evidence>
<sequence length="173" mass="20998">MRKLFKSKWVSYKKIIWIYIHMISKKIEKNIKDKKKLFLTSETNISPNKASYNAKRLESQKSIWQILKRRNSRLIRKLHYFIKNFIERIYIDILLCLINIPRSNAQFFIESTKKIIDKYIFNNERNQKVISKPNQKKIHFISIIKRWSSRFSTSSHHPHSYCCLFSLSSHLVY</sequence>
<proteinExistence type="predicted"/>
<dbReference type="HOGENOM" id="CLU_1550328_0_0_1"/>
<organism evidence="1 2">
    <name type="scientific">Vitis vinifera</name>
    <name type="common">Grape</name>
    <dbReference type="NCBI Taxonomy" id="29760"/>
    <lineage>
        <taxon>Eukaryota</taxon>
        <taxon>Viridiplantae</taxon>
        <taxon>Streptophyta</taxon>
        <taxon>Embryophyta</taxon>
        <taxon>Tracheophyta</taxon>
        <taxon>Spermatophyta</taxon>
        <taxon>Magnoliopsida</taxon>
        <taxon>eudicotyledons</taxon>
        <taxon>Gunneridae</taxon>
        <taxon>Pentapetalae</taxon>
        <taxon>rosids</taxon>
        <taxon>Vitales</taxon>
        <taxon>Vitaceae</taxon>
        <taxon>Viteae</taxon>
        <taxon>Vitis</taxon>
    </lineage>
</organism>
<reference evidence="2" key="1">
    <citation type="journal article" date="2007" name="Nature">
        <title>The grapevine genome sequence suggests ancestral hexaploidization in major angiosperm phyla.</title>
        <authorList>
            <consortium name="The French-Italian Public Consortium for Grapevine Genome Characterization."/>
            <person name="Jaillon O."/>
            <person name="Aury J.-M."/>
            <person name="Noel B."/>
            <person name="Policriti A."/>
            <person name="Clepet C."/>
            <person name="Casagrande A."/>
            <person name="Choisne N."/>
            <person name="Aubourg S."/>
            <person name="Vitulo N."/>
            <person name="Jubin C."/>
            <person name="Vezzi A."/>
            <person name="Legeai F."/>
            <person name="Hugueney P."/>
            <person name="Dasilva C."/>
            <person name="Horner D."/>
            <person name="Mica E."/>
            <person name="Jublot D."/>
            <person name="Poulain J."/>
            <person name="Bruyere C."/>
            <person name="Billault A."/>
            <person name="Segurens B."/>
            <person name="Gouyvenoux M."/>
            <person name="Ugarte E."/>
            <person name="Cattonaro F."/>
            <person name="Anthouard V."/>
            <person name="Vico V."/>
            <person name="Del Fabbro C."/>
            <person name="Alaux M."/>
            <person name="Di Gaspero G."/>
            <person name="Dumas V."/>
            <person name="Felice N."/>
            <person name="Paillard S."/>
            <person name="Juman I."/>
            <person name="Moroldo M."/>
            <person name="Scalabrin S."/>
            <person name="Canaguier A."/>
            <person name="Le Clainche I."/>
            <person name="Malacrida G."/>
            <person name="Durand E."/>
            <person name="Pesole G."/>
            <person name="Laucou V."/>
            <person name="Chatelet P."/>
            <person name="Merdinoglu D."/>
            <person name="Delledonne M."/>
            <person name="Pezzotti M."/>
            <person name="Lecharny A."/>
            <person name="Scarpelli C."/>
            <person name="Artiguenave F."/>
            <person name="Pe M.E."/>
            <person name="Valle G."/>
            <person name="Morgante M."/>
            <person name="Caboche M."/>
            <person name="Adam-Blondon A.-F."/>
            <person name="Weissenbach J."/>
            <person name="Quetier F."/>
            <person name="Wincker P."/>
        </authorList>
    </citation>
    <scope>NUCLEOTIDE SEQUENCE [LARGE SCALE GENOMIC DNA]</scope>
    <source>
        <strain evidence="2">cv. Pinot noir / PN40024</strain>
    </source>
</reference>